<dbReference type="SUPFAM" id="SSF88659">
    <property type="entry name" value="Sigma3 and sigma4 domains of RNA polymerase sigma factors"/>
    <property type="match status" value="1"/>
</dbReference>
<dbReference type="GO" id="GO:0003677">
    <property type="term" value="F:DNA binding"/>
    <property type="evidence" value="ECO:0007669"/>
    <property type="project" value="InterPro"/>
</dbReference>
<gene>
    <name evidence="4" type="ORF">CMV30_17895</name>
</gene>
<dbReference type="Pfam" id="PF20239">
    <property type="entry name" value="DUF6596"/>
    <property type="match status" value="1"/>
</dbReference>
<feature type="domain" description="RNA polymerase sigma-70 region 2" evidence="1">
    <location>
        <begin position="26"/>
        <end position="90"/>
    </location>
</feature>
<feature type="domain" description="RNA polymerase sigma factor 70 region 4 type 2" evidence="2">
    <location>
        <begin position="120"/>
        <end position="171"/>
    </location>
</feature>
<organism evidence="4 5">
    <name type="scientific">Nibricoccus aquaticus</name>
    <dbReference type="NCBI Taxonomy" id="2576891"/>
    <lineage>
        <taxon>Bacteria</taxon>
        <taxon>Pseudomonadati</taxon>
        <taxon>Verrucomicrobiota</taxon>
        <taxon>Opitutia</taxon>
        <taxon>Opitutales</taxon>
        <taxon>Opitutaceae</taxon>
        <taxon>Nibricoccus</taxon>
    </lineage>
</organism>
<dbReference type="InterPro" id="IPR007627">
    <property type="entry name" value="RNA_pol_sigma70_r2"/>
</dbReference>
<feature type="domain" description="DUF6596" evidence="3">
    <location>
        <begin position="189"/>
        <end position="288"/>
    </location>
</feature>
<dbReference type="InterPro" id="IPR013325">
    <property type="entry name" value="RNA_pol_sigma_r2"/>
</dbReference>
<dbReference type="OrthoDB" id="9780299at2"/>
<dbReference type="KEGG" id="vbh:CMV30_17895"/>
<keyword evidence="5" id="KW-1185">Reference proteome</keyword>
<dbReference type="GO" id="GO:0016987">
    <property type="term" value="F:sigma factor activity"/>
    <property type="evidence" value="ECO:0007669"/>
    <property type="project" value="InterPro"/>
</dbReference>
<evidence type="ECO:0000313" key="5">
    <source>
        <dbReference type="Proteomes" id="UP000217265"/>
    </source>
</evidence>
<dbReference type="InterPro" id="IPR036388">
    <property type="entry name" value="WH-like_DNA-bd_sf"/>
</dbReference>
<dbReference type="AlphaFoldDB" id="A0A290QBN3"/>
<dbReference type="Pfam" id="PF04542">
    <property type="entry name" value="Sigma70_r2"/>
    <property type="match status" value="1"/>
</dbReference>
<dbReference type="Proteomes" id="UP000217265">
    <property type="component" value="Chromosome"/>
</dbReference>
<dbReference type="InterPro" id="IPR013324">
    <property type="entry name" value="RNA_pol_sigma_r3/r4-like"/>
</dbReference>
<dbReference type="InterPro" id="IPR013249">
    <property type="entry name" value="RNA_pol_sigma70_r4_t2"/>
</dbReference>
<dbReference type="EMBL" id="CP023344">
    <property type="protein sequence ID" value="ATC65667.1"/>
    <property type="molecule type" value="Genomic_DNA"/>
</dbReference>
<dbReference type="InterPro" id="IPR046531">
    <property type="entry name" value="DUF6596"/>
</dbReference>
<dbReference type="Pfam" id="PF08281">
    <property type="entry name" value="Sigma70_r4_2"/>
    <property type="match status" value="1"/>
</dbReference>
<dbReference type="PANTHER" id="PTHR47756">
    <property type="entry name" value="BLL6612 PROTEIN-RELATED"/>
    <property type="match status" value="1"/>
</dbReference>
<evidence type="ECO:0000259" key="2">
    <source>
        <dbReference type="Pfam" id="PF08281"/>
    </source>
</evidence>
<dbReference type="GO" id="GO:0006352">
    <property type="term" value="P:DNA-templated transcription initiation"/>
    <property type="evidence" value="ECO:0007669"/>
    <property type="project" value="InterPro"/>
</dbReference>
<dbReference type="SUPFAM" id="SSF88946">
    <property type="entry name" value="Sigma2 domain of RNA polymerase sigma factors"/>
    <property type="match status" value="1"/>
</dbReference>
<evidence type="ECO:0000259" key="3">
    <source>
        <dbReference type="Pfam" id="PF20239"/>
    </source>
</evidence>
<sequence>MQRLTPLPRPTHRFPDDQPVTLGELHREHYGRILASLIRAVRDFTLAEDALQEAFAIAVAQWPQKGPPPNPVAWLLATARNKAIDQIRHRAMAAHKHEEMITLATLEESAPEPADTLRLIFTCCHPAIAPEAQIALTLHTVCGLTTEEIARAFLVPVPTLAQRLVRAKTKIKLAAIPYSIPGDDELPSRLSAALHVVYLVFNEGYSASSGTEIIRADLCADAIRLARQLVGLLPLEREPRALLALMLLNDARRPARTDASGDLVLLEDQDRTLWDRAKIAEGTALLDAIFSHTSPSPSPTTAWGKSLRGAPYALQAAIAALHANAPTADKTDWPQIAALYALLAQLTPSPIIELNRAVAIAMSGHLENALTLLDQLDLPGYHRLPAARADLLRRTGRFPEAAVAYGEALSLVRNDAERRHLQKRLQEVSTSSP</sequence>
<dbReference type="Gene3D" id="1.10.1740.10">
    <property type="match status" value="1"/>
</dbReference>
<name>A0A290QBN3_9BACT</name>
<dbReference type="PANTHER" id="PTHR47756:SF2">
    <property type="entry name" value="BLL6612 PROTEIN"/>
    <property type="match status" value="1"/>
</dbReference>
<reference evidence="4 5" key="1">
    <citation type="submission" date="2017-09" db="EMBL/GenBank/DDBJ databases">
        <title>Complete genome sequence of Verrucomicrobial strain HZ-65, isolated from freshwater.</title>
        <authorList>
            <person name="Choi A."/>
        </authorList>
    </citation>
    <scope>NUCLEOTIDE SEQUENCE [LARGE SCALE GENOMIC DNA]</scope>
    <source>
        <strain evidence="4 5">HZ-65</strain>
    </source>
</reference>
<evidence type="ECO:0000313" key="4">
    <source>
        <dbReference type="EMBL" id="ATC65667.1"/>
    </source>
</evidence>
<dbReference type="Gene3D" id="1.10.10.10">
    <property type="entry name" value="Winged helix-like DNA-binding domain superfamily/Winged helix DNA-binding domain"/>
    <property type="match status" value="1"/>
</dbReference>
<accession>A0A290QBN3</accession>
<protein>
    <submittedName>
        <fullName evidence="4">RNA polymerase subunit sigma-24</fullName>
    </submittedName>
</protein>
<proteinExistence type="predicted"/>
<evidence type="ECO:0000259" key="1">
    <source>
        <dbReference type="Pfam" id="PF04542"/>
    </source>
</evidence>